<name>A0A934W801_9BURK</name>
<comment type="caution">
    <text evidence="2">The sequence shown here is derived from an EMBL/GenBank/DDBJ whole genome shotgun (WGS) entry which is preliminary data.</text>
</comment>
<dbReference type="Proteomes" id="UP000622890">
    <property type="component" value="Unassembled WGS sequence"/>
</dbReference>
<evidence type="ECO:0000313" key="2">
    <source>
        <dbReference type="EMBL" id="MBK4736228.1"/>
    </source>
</evidence>
<evidence type="ECO:0000256" key="1">
    <source>
        <dbReference type="SAM" id="Phobius"/>
    </source>
</evidence>
<feature type="transmembrane region" description="Helical" evidence="1">
    <location>
        <begin position="20"/>
        <end position="39"/>
    </location>
</feature>
<keyword evidence="1" id="KW-0812">Transmembrane</keyword>
<keyword evidence="1" id="KW-1133">Transmembrane helix</keyword>
<dbReference type="RefSeq" id="WP_200593494.1">
    <property type="nucleotide sequence ID" value="NZ_JAEPBG010000007.1"/>
</dbReference>
<organism evidence="2 3">
    <name type="scientific">Noviherbaspirillum pedocola</name>
    <dbReference type="NCBI Taxonomy" id="2801341"/>
    <lineage>
        <taxon>Bacteria</taxon>
        <taxon>Pseudomonadati</taxon>
        <taxon>Pseudomonadota</taxon>
        <taxon>Betaproteobacteria</taxon>
        <taxon>Burkholderiales</taxon>
        <taxon>Oxalobacteraceae</taxon>
        <taxon>Noviherbaspirillum</taxon>
    </lineage>
</organism>
<proteinExistence type="predicted"/>
<sequence length="75" mass="8502">MSLNKYDFDVHRQAKKMRALKIDFIIIVMSLLLGIWMMTDHPPPAANAPAFHKASAVERNIDARNVQEVLARSTP</sequence>
<protein>
    <submittedName>
        <fullName evidence="2">Uncharacterized protein</fullName>
    </submittedName>
</protein>
<evidence type="ECO:0000313" key="3">
    <source>
        <dbReference type="Proteomes" id="UP000622890"/>
    </source>
</evidence>
<dbReference type="AlphaFoldDB" id="A0A934W801"/>
<gene>
    <name evidence="2" type="ORF">JJB74_16515</name>
</gene>
<keyword evidence="1" id="KW-0472">Membrane</keyword>
<reference evidence="2" key="1">
    <citation type="submission" date="2021-01" db="EMBL/GenBank/DDBJ databases">
        <title>Genome sequence of strain Noviherbaspirillum sp. DKR-6.</title>
        <authorList>
            <person name="Chaudhary D.K."/>
        </authorList>
    </citation>
    <scope>NUCLEOTIDE SEQUENCE</scope>
    <source>
        <strain evidence="2">DKR-6</strain>
    </source>
</reference>
<accession>A0A934W801</accession>
<keyword evidence="3" id="KW-1185">Reference proteome</keyword>
<dbReference type="EMBL" id="JAEPBG010000007">
    <property type="protein sequence ID" value="MBK4736228.1"/>
    <property type="molecule type" value="Genomic_DNA"/>
</dbReference>